<gene>
    <name evidence="7" type="ORF">AXF14_02700</name>
</gene>
<dbReference type="Gene3D" id="3.40.1190.20">
    <property type="match status" value="1"/>
</dbReference>
<keyword evidence="3" id="KW-0547">Nucleotide-binding</keyword>
<dbReference type="KEGG" id="ard:AXF14_02700"/>
<dbReference type="GO" id="GO:0016301">
    <property type="term" value="F:kinase activity"/>
    <property type="evidence" value="ECO:0007669"/>
    <property type="project" value="UniProtKB-KW"/>
</dbReference>
<keyword evidence="2" id="KW-0808">Transferase</keyword>
<evidence type="ECO:0000259" key="6">
    <source>
        <dbReference type="Pfam" id="PF00294"/>
    </source>
</evidence>
<reference evidence="8" key="1">
    <citation type="submission" date="2016-02" db="EMBL/GenBank/DDBJ databases">
        <authorList>
            <person name="Holder M.E."/>
            <person name="Ajami N.J."/>
            <person name="Petrosino J.F."/>
        </authorList>
    </citation>
    <scope>NUCLEOTIDE SEQUENCE [LARGE SCALE GENOMIC DNA]</scope>
    <source>
        <strain evidence="8">CCUG 36733</strain>
    </source>
</reference>
<keyword evidence="5" id="KW-0067">ATP-binding</keyword>
<dbReference type="STRING" id="111015.AXF14_02700"/>
<accession>A0A0X8JD60</accession>
<sequence>MTAPGREGTALVIGEALVDVVIRPDEDPEDIPGGSPANVALGLARLGRDAELDCWIADDDRGRAVREHLAASGVRLTTGSEGAERTSTAQATIGTDRAATYFFDLDWNPPYPEREAGSEPPVLVHTGSIAAILQPGAQTVAKVLDDFRATSTICYDPNARPQLMGEPADARATVESLIARSDLVKCSDEDVAWLYGREDLSTEDLESILEGWLKTGPAVVVVTRGKEGALALTSSGVRMRVPADPSVVVADTVGAGDSFMGGLEDALWTEDLVGADRREALHAIDPETLERVVKHAAAIADITVSRAGANPPTRAELTGSLDRD</sequence>
<dbReference type="Proteomes" id="UP000065220">
    <property type="component" value="Chromosome"/>
</dbReference>
<evidence type="ECO:0000313" key="7">
    <source>
        <dbReference type="EMBL" id="AMD86709.1"/>
    </source>
</evidence>
<dbReference type="RefSeq" id="WP_067940631.1">
    <property type="nucleotide sequence ID" value="NZ_CP014228.1"/>
</dbReference>
<keyword evidence="4 7" id="KW-0418">Kinase</keyword>
<dbReference type="InterPro" id="IPR011611">
    <property type="entry name" value="PfkB_dom"/>
</dbReference>
<dbReference type="PANTHER" id="PTHR43085">
    <property type="entry name" value="HEXOKINASE FAMILY MEMBER"/>
    <property type="match status" value="1"/>
</dbReference>
<evidence type="ECO:0000256" key="4">
    <source>
        <dbReference type="ARBA" id="ARBA00022777"/>
    </source>
</evidence>
<keyword evidence="8" id="KW-1185">Reference proteome</keyword>
<feature type="domain" description="Carbohydrate kinase PfkB" evidence="6">
    <location>
        <begin position="11"/>
        <end position="312"/>
    </location>
</feature>
<dbReference type="OrthoDB" id="9795789at2"/>
<dbReference type="SUPFAM" id="SSF53613">
    <property type="entry name" value="Ribokinase-like"/>
    <property type="match status" value="1"/>
</dbReference>
<dbReference type="CDD" id="cd01167">
    <property type="entry name" value="bac_FRK"/>
    <property type="match status" value="1"/>
</dbReference>
<protein>
    <submittedName>
        <fullName evidence="7">Ribokinase</fullName>
    </submittedName>
</protein>
<name>A0A0X8JD60_ACTRD</name>
<dbReference type="InterPro" id="IPR029056">
    <property type="entry name" value="Ribokinase-like"/>
</dbReference>
<comment type="similarity">
    <text evidence="1">Belongs to the carbohydrate kinase PfkB family.</text>
</comment>
<dbReference type="InterPro" id="IPR050306">
    <property type="entry name" value="PfkB_Carbo_kinase"/>
</dbReference>
<evidence type="ECO:0000256" key="1">
    <source>
        <dbReference type="ARBA" id="ARBA00010688"/>
    </source>
</evidence>
<organism evidence="7 8">
    <name type="scientific">Actinomyces radicidentis</name>
    <dbReference type="NCBI Taxonomy" id="111015"/>
    <lineage>
        <taxon>Bacteria</taxon>
        <taxon>Bacillati</taxon>
        <taxon>Actinomycetota</taxon>
        <taxon>Actinomycetes</taxon>
        <taxon>Actinomycetales</taxon>
        <taxon>Actinomycetaceae</taxon>
        <taxon>Actinomyces</taxon>
    </lineage>
</organism>
<dbReference type="AlphaFoldDB" id="A0A0X8JD60"/>
<dbReference type="GO" id="GO:0005524">
    <property type="term" value="F:ATP binding"/>
    <property type="evidence" value="ECO:0007669"/>
    <property type="project" value="UniProtKB-KW"/>
</dbReference>
<evidence type="ECO:0000256" key="5">
    <source>
        <dbReference type="ARBA" id="ARBA00022840"/>
    </source>
</evidence>
<dbReference type="EMBL" id="CP014228">
    <property type="protein sequence ID" value="AMD86709.1"/>
    <property type="molecule type" value="Genomic_DNA"/>
</dbReference>
<evidence type="ECO:0000313" key="8">
    <source>
        <dbReference type="Proteomes" id="UP000065220"/>
    </source>
</evidence>
<evidence type="ECO:0000256" key="2">
    <source>
        <dbReference type="ARBA" id="ARBA00022679"/>
    </source>
</evidence>
<dbReference type="Pfam" id="PF00294">
    <property type="entry name" value="PfkB"/>
    <property type="match status" value="1"/>
</dbReference>
<dbReference type="PANTHER" id="PTHR43085:SF1">
    <property type="entry name" value="PSEUDOURIDINE KINASE-RELATED"/>
    <property type="match status" value="1"/>
</dbReference>
<evidence type="ECO:0000256" key="3">
    <source>
        <dbReference type="ARBA" id="ARBA00022741"/>
    </source>
</evidence>
<proteinExistence type="inferred from homology"/>